<proteinExistence type="predicted"/>
<sequence length="97" mass="11011">MSLSNSQKKYLRGLTHHIDPVVMVADKGLSENVMAEIEQALEHHELIKVKLRGEREDRKAWIQQIAEATGAELVHQIGQVACYYRRNPKKPKVALPA</sequence>
<dbReference type="AlphaFoldDB" id="A0A0K0XWQ6"/>
<dbReference type="SMART" id="SM01103">
    <property type="entry name" value="CRS1_YhbY"/>
    <property type="match status" value="1"/>
</dbReference>
<name>A0A0K0XWQ6_9GAMM</name>
<dbReference type="InterPro" id="IPR017924">
    <property type="entry name" value="RNA-binding_YhbY"/>
</dbReference>
<dbReference type="RefSeq" id="WP_049725697.1">
    <property type="nucleotide sequence ID" value="NZ_CP012154.1"/>
</dbReference>
<reference evidence="1 2" key="1">
    <citation type="submission" date="2015-07" db="EMBL/GenBank/DDBJ databases">
        <authorList>
            <person name="Noorani M."/>
        </authorList>
    </citation>
    <scope>NUCLEOTIDE SEQUENCE [LARGE SCALE GENOMIC DNA]</scope>
    <source>
        <strain evidence="1 2">KCTC 42284</strain>
    </source>
</reference>
<dbReference type="PATRIC" id="fig|1579979.3.peg.1788"/>
<dbReference type="KEGG" id="wma:WM2015_1746"/>
<dbReference type="InterPro" id="IPR001890">
    <property type="entry name" value="RNA-binding_CRM"/>
</dbReference>
<dbReference type="STRING" id="1579979.WM2015_1746"/>
<dbReference type="PANTHER" id="PTHR40065:SF3">
    <property type="entry name" value="RNA-BINDING PROTEIN YHBY"/>
    <property type="match status" value="1"/>
</dbReference>
<accession>A0A0K0XWQ6</accession>
<dbReference type="EMBL" id="CP012154">
    <property type="protein sequence ID" value="AKS42113.1"/>
    <property type="molecule type" value="Genomic_DNA"/>
</dbReference>
<dbReference type="Gene3D" id="3.30.110.60">
    <property type="entry name" value="YhbY-like"/>
    <property type="match status" value="1"/>
</dbReference>
<keyword evidence="2" id="KW-1185">Reference proteome</keyword>
<dbReference type="SUPFAM" id="SSF75471">
    <property type="entry name" value="YhbY-like"/>
    <property type="match status" value="1"/>
</dbReference>
<dbReference type="GO" id="GO:0003723">
    <property type="term" value="F:RNA binding"/>
    <property type="evidence" value="ECO:0007669"/>
    <property type="project" value="UniProtKB-UniRule"/>
</dbReference>
<dbReference type="OrthoDB" id="9797519at2"/>
<dbReference type="InterPro" id="IPR035920">
    <property type="entry name" value="YhbY-like_sf"/>
</dbReference>
<dbReference type="PROSITE" id="PS51295">
    <property type="entry name" value="CRM"/>
    <property type="match status" value="1"/>
</dbReference>
<dbReference type="InterPro" id="IPR051925">
    <property type="entry name" value="RNA-binding_domain"/>
</dbReference>
<dbReference type="NCBIfam" id="TIGR00253">
    <property type="entry name" value="RNA_bind_YhbY"/>
    <property type="match status" value="1"/>
</dbReference>
<dbReference type="Pfam" id="PF01985">
    <property type="entry name" value="CRS1_YhbY"/>
    <property type="match status" value="1"/>
</dbReference>
<organism evidence="1 2">
    <name type="scientific">Wenzhouxiangella marina</name>
    <dbReference type="NCBI Taxonomy" id="1579979"/>
    <lineage>
        <taxon>Bacteria</taxon>
        <taxon>Pseudomonadati</taxon>
        <taxon>Pseudomonadota</taxon>
        <taxon>Gammaproteobacteria</taxon>
        <taxon>Chromatiales</taxon>
        <taxon>Wenzhouxiangellaceae</taxon>
        <taxon>Wenzhouxiangella</taxon>
    </lineage>
</organism>
<protein>
    <submittedName>
        <fullName evidence="1">RNA-binding protein containing KH domain</fullName>
    </submittedName>
</protein>
<gene>
    <name evidence="1" type="ORF">WM2015_1746</name>
</gene>
<dbReference type="PANTHER" id="PTHR40065">
    <property type="entry name" value="RNA-BINDING PROTEIN YHBY"/>
    <property type="match status" value="1"/>
</dbReference>
<dbReference type="Proteomes" id="UP000066624">
    <property type="component" value="Chromosome"/>
</dbReference>
<evidence type="ECO:0000313" key="2">
    <source>
        <dbReference type="Proteomes" id="UP000066624"/>
    </source>
</evidence>
<evidence type="ECO:0000313" key="1">
    <source>
        <dbReference type="EMBL" id="AKS42113.1"/>
    </source>
</evidence>